<dbReference type="FunFam" id="3.40.50.720:FF:000924">
    <property type="entry name" value="GDP-mannose 4,6 dehydratase"/>
    <property type="match status" value="1"/>
</dbReference>
<dbReference type="NCBIfam" id="TIGR01472">
    <property type="entry name" value="gmd"/>
    <property type="match status" value="1"/>
</dbReference>
<organism evidence="10 11">
    <name type="scientific">Rhizobium tubonense</name>
    <dbReference type="NCBI Taxonomy" id="484088"/>
    <lineage>
        <taxon>Bacteria</taxon>
        <taxon>Pseudomonadati</taxon>
        <taxon>Pseudomonadota</taxon>
        <taxon>Alphaproteobacteria</taxon>
        <taxon>Hyphomicrobiales</taxon>
        <taxon>Rhizobiaceae</taxon>
        <taxon>Rhizobium/Agrobacterium group</taxon>
        <taxon>Rhizobium</taxon>
    </lineage>
</organism>
<dbReference type="Gene3D" id="3.90.25.10">
    <property type="entry name" value="UDP-galactose 4-epimerase, domain 1"/>
    <property type="match status" value="1"/>
</dbReference>
<evidence type="ECO:0000256" key="6">
    <source>
        <dbReference type="ARBA" id="ARBA00023239"/>
    </source>
</evidence>
<evidence type="ECO:0000313" key="10">
    <source>
        <dbReference type="EMBL" id="PZM14875.1"/>
    </source>
</evidence>
<dbReference type="InterPro" id="IPR006368">
    <property type="entry name" value="GDP_Man_deHydtase"/>
</dbReference>
<dbReference type="Pfam" id="PF16363">
    <property type="entry name" value="GDP_Man_Dehyd"/>
    <property type="match status" value="1"/>
</dbReference>
<gene>
    <name evidence="8 10" type="primary">gmd</name>
    <name evidence="10" type="ORF">CPY51_09265</name>
</gene>
<comment type="catalytic activity">
    <reaction evidence="1 8">
        <text>GDP-alpha-D-mannose = GDP-4-dehydro-alpha-D-rhamnose + H2O</text>
        <dbReference type="Rhea" id="RHEA:23820"/>
        <dbReference type="ChEBI" id="CHEBI:15377"/>
        <dbReference type="ChEBI" id="CHEBI:57527"/>
        <dbReference type="ChEBI" id="CHEBI:57964"/>
        <dbReference type="EC" id="4.2.1.47"/>
    </reaction>
</comment>
<comment type="caution">
    <text evidence="8">Lacks conserved residue(s) required for the propagation of feature annotation.</text>
</comment>
<feature type="domain" description="NAD(P)-binding" evidence="9">
    <location>
        <begin position="6"/>
        <end position="335"/>
    </location>
</feature>
<proteinExistence type="inferred from homology"/>
<evidence type="ECO:0000256" key="3">
    <source>
        <dbReference type="ARBA" id="ARBA00009263"/>
    </source>
</evidence>
<dbReference type="HAMAP" id="MF_00955">
    <property type="entry name" value="GDP_Man_dehydratase"/>
    <property type="match status" value="1"/>
</dbReference>
<keyword evidence="8" id="KW-0521">NADP</keyword>
<evidence type="ECO:0000313" key="11">
    <source>
        <dbReference type="Proteomes" id="UP000248925"/>
    </source>
</evidence>
<dbReference type="GO" id="GO:0070401">
    <property type="term" value="F:NADP+ binding"/>
    <property type="evidence" value="ECO:0007669"/>
    <property type="project" value="UniProtKB-UniRule"/>
</dbReference>
<protein>
    <recommendedName>
        <fullName evidence="4 8">GDP-mannose 4,6-dehydratase</fullName>
        <ecNumber evidence="4 8">4.2.1.47</ecNumber>
    </recommendedName>
    <alternativeName>
        <fullName evidence="8">GDP-D-mannose dehydratase</fullName>
    </alternativeName>
</protein>
<dbReference type="EMBL" id="PCDP01000029">
    <property type="protein sequence ID" value="PZM14875.1"/>
    <property type="molecule type" value="Genomic_DNA"/>
</dbReference>
<evidence type="ECO:0000256" key="1">
    <source>
        <dbReference type="ARBA" id="ARBA00000188"/>
    </source>
</evidence>
<dbReference type="GO" id="GO:0008446">
    <property type="term" value="F:GDP-mannose 4,6-dehydratase activity"/>
    <property type="evidence" value="ECO:0007669"/>
    <property type="project" value="UniProtKB-UniRule"/>
</dbReference>
<sequence length="361" mass="41175">MVKKVLITGVTGQDGSYLAELLLNKGYEVHGIKRRSSLFNTDRIDHLYVDPHESNRRFILHHGDLTDSTSLIRIIQAVQPDEIYNLAAQSHVAVSFEEPEYTANSDALGALRILEAIRILGLEKKTRFYQASTSELYGLVQETPQKETTPFYPRSPYAVAKLYAYWITVNYREAYGIYACNGILFNHESPVRGETFVTRKITRALARIKLGLQDCLHLGNLDAKRDWGHAKDYVEMQWLMLQQQEPEDFVIATGIQYSVREFVDAAAKEIGIEIRWTGKGVDEKGFDAKGKCIVAVDPRYFRPAEVETLLGDASKAKEKLGWTPKITFSELVSEMMREDLKAAERDEVVKKHGFNTYQYHE</sequence>
<comment type="cofactor">
    <cofactor evidence="2 8">
        <name>NADP(+)</name>
        <dbReference type="ChEBI" id="CHEBI:58349"/>
    </cofactor>
</comment>
<dbReference type="GO" id="GO:0042351">
    <property type="term" value="P:'de novo' GDP-L-fucose biosynthetic process"/>
    <property type="evidence" value="ECO:0007669"/>
    <property type="project" value="TreeGrafter"/>
</dbReference>
<dbReference type="SUPFAM" id="SSF51735">
    <property type="entry name" value="NAD(P)-binding Rossmann-fold domains"/>
    <property type="match status" value="1"/>
</dbReference>
<evidence type="ECO:0000256" key="2">
    <source>
        <dbReference type="ARBA" id="ARBA00001937"/>
    </source>
</evidence>
<dbReference type="EC" id="4.2.1.47" evidence="4 8"/>
<dbReference type="CDD" id="cd05260">
    <property type="entry name" value="GDP_MD_SDR_e"/>
    <property type="match status" value="1"/>
</dbReference>
<accession>A0A2W4CXD7</accession>
<keyword evidence="11" id="KW-1185">Reference proteome</keyword>
<name>A0A2W4CXD7_9HYPH</name>
<dbReference type="PANTHER" id="PTHR43715">
    <property type="entry name" value="GDP-MANNOSE 4,6-DEHYDRATASE"/>
    <property type="match status" value="1"/>
</dbReference>
<dbReference type="Proteomes" id="UP000248925">
    <property type="component" value="Unassembled WGS sequence"/>
</dbReference>
<keyword evidence="5" id="KW-0536">Nodulation</keyword>
<comment type="caution">
    <text evidence="10">The sequence shown here is derived from an EMBL/GenBank/DDBJ whole genome shotgun (WGS) entry which is preliminary data.</text>
</comment>
<evidence type="ECO:0000256" key="5">
    <source>
        <dbReference type="ARBA" id="ARBA00022458"/>
    </source>
</evidence>
<evidence type="ECO:0000256" key="4">
    <source>
        <dbReference type="ARBA" id="ARBA00011989"/>
    </source>
</evidence>
<dbReference type="PANTHER" id="PTHR43715:SF1">
    <property type="entry name" value="GDP-MANNOSE 4,6 DEHYDRATASE"/>
    <property type="match status" value="1"/>
</dbReference>
<evidence type="ECO:0000256" key="8">
    <source>
        <dbReference type="HAMAP-Rule" id="MF_00955"/>
    </source>
</evidence>
<dbReference type="Gene3D" id="3.40.50.720">
    <property type="entry name" value="NAD(P)-binding Rossmann-like Domain"/>
    <property type="match status" value="1"/>
</dbReference>
<dbReference type="InterPro" id="IPR036291">
    <property type="entry name" value="NAD(P)-bd_dom_sf"/>
</dbReference>
<dbReference type="OrthoDB" id="9779041at2"/>
<comment type="function">
    <text evidence="7 8">Catalyzes the conversion of GDP-D-mannose to GDP-4-dehydro-6-deoxy-D-mannose.</text>
</comment>
<evidence type="ECO:0000256" key="7">
    <source>
        <dbReference type="ARBA" id="ARBA00059383"/>
    </source>
</evidence>
<dbReference type="InterPro" id="IPR016040">
    <property type="entry name" value="NAD(P)-bd_dom"/>
</dbReference>
<reference evidence="10 11" key="1">
    <citation type="journal article" date="2018" name="Sci. Rep.">
        <title>Rhizobium tumorigenes sp. nov., a novel plant tumorigenic bacterium isolated from cane gall tumors on thornless blackberry.</title>
        <authorList>
            <person name="Kuzmanovi N."/>
            <person name="Smalla K."/>
            <person name="Gronow S."/>
            <person name="PuBawska J."/>
        </authorList>
    </citation>
    <scope>NUCLEOTIDE SEQUENCE [LARGE SCALE GENOMIC DNA]</scope>
    <source>
        <strain evidence="10 11">CCBAU 85046</strain>
    </source>
</reference>
<comment type="similarity">
    <text evidence="3 8">Belongs to the NAD(P)-dependent epimerase/dehydratase family. GDP-mannose 4,6-dehydratase subfamily.</text>
</comment>
<keyword evidence="6 8" id="KW-0456">Lyase</keyword>
<evidence type="ECO:0000259" key="9">
    <source>
        <dbReference type="Pfam" id="PF16363"/>
    </source>
</evidence>
<dbReference type="AlphaFoldDB" id="A0A2W4CXD7"/>